<evidence type="ECO:0000256" key="4">
    <source>
        <dbReference type="ARBA" id="ARBA00022833"/>
    </source>
</evidence>
<evidence type="ECO:0000313" key="7">
    <source>
        <dbReference type="Proteomes" id="UP000632154"/>
    </source>
</evidence>
<dbReference type="InterPro" id="IPR001261">
    <property type="entry name" value="ArgE/DapE_CS"/>
</dbReference>
<dbReference type="InterPro" id="IPR002933">
    <property type="entry name" value="Peptidase_M20"/>
</dbReference>
<dbReference type="InterPro" id="IPR050072">
    <property type="entry name" value="Peptidase_M20A"/>
</dbReference>
<evidence type="ECO:0000256" key="3">
    <source>
        <dbReference type="ARBA" id="ARBA00022801"/>
    </source>
</evidence>
<dbReference type="InterPro" id="IPR011650">
    <property type="entry name" value="Peptidase_M20_dimer"/>
</dbReference>
<comment type="caution">
    <text evidence="6">The sequence shown here is derived from an EMBL/GenBank/DDBJ whole genome shotgun (WGS) entry which is preliminary data.</text>
</comment>
<sequence length="362" mass="37935">MPLEFLTQIAQTPAPTFQEGARADLMARLWSELGYAPVRDEVGNVLVRIAPRSPALDHPGLDARRPLLLASHLDTVFPPQTDVQVRTGPGRWFGPGLGDNSSSLAVLTALLRDLDPSALTAPLWVAANVAEEGLGDLRGAKHLLAQHAHELGAFVAVDGYLGSAVTQAVGVRRYQAHFSGPGGHSWGEAVPSAVHALGTAITALYALPLPSRPRTTLNVGVIEGGSTVNSIAATASLLLDLRSLGSTELEQLDRQAVDALHAAAQQVGVRLDLERVGDRPGGTLNTAELLPMAQAAAQAVGLDLRTAASSTDANAAAPYGLPALAVGVYRGGHAHREDEWVDPRSHAQGLAFLQGLVANYQR</sequence>
<keyword evidence="3" id="KW-0378">Hydrolase</keyword>
<dbReference type="Gene3D" id="3.30.70.360">
    <property type="match status" value="1"/>
</dbReference>
<dbReference type="Pfam" id="PF01546">
    <property type="entry name" value="Peptidase_M20"/>
    <property type="match status" value="1"/>
</dbReference>
<keyword evidence="2" id="KW-0479">Metal-binding</keyword>
<keyword evidence="7" id="KW-1185">Reference proteome</keyword>
<evidence type="ECO:0000256" key="1">
    <source>
        <dbReference type="ARBA" id="ARBA00001947"/>
    </source>
</evidence>
<dbReference type="Proteomes" id="UP000632154">
    <property type="component" value="Unassembled WGS sequence"/>
</dbReference>
<dbReference type="Gene3D" id="3.40.630.10">
    <property type="entry name" value="Zn peptidases"/>
    <property type="match status" value="1"/>
</dbReference>
<dbReference type="SUPFAM" id="SSF53187">
    <property type="entry name" value="Zn-dependent exopeptidases"/>
    <property type="match status" value="1"/>
</dbReference>
<dbReference type="RefSeq" id="WP_189643127.1">
    <property type="nucleotide sequence ID" value="NZ_BNAL01000018.1"/>
</dbReference>
<dbReference type="PANTHER" id="PTHR43808">
    <property type="entry name" value="ACETYLORNITHINE DEACETYLASE"/>
    <property type="match status" value="1"/>
</dbReference>
<gene>
    <name evidence="6" type="ORF">GCM10017783_15600</name>
</gene>
<dbReference type="PROSITE" id="PS00758">
    <property type="entry name" value="ARGE_DAPE_CPG2_1"/>
    <property type="match status" value="1"/>
</dbReference>
<dbReference type="InterPro" id="IPR036264">
    <property type="entry name" value="Bact_exopeptidase_dim_dom"/>
</dbReference>
<dbReference type="Pfam" id="PF07687">
    <property type="entry name" value="M20_dimer"/>
    <property type="match status" value="1"/>
</dbReference>
<evidence type="ECO:0000259" key="5">
    <source>
        <dbReference type="Pfam" id="PF07687"/>
    </source>
</evidence>
<name>A0ABQ3K6E8_9DEIO</name>
<comment type="cofactor">
    <cofactor evidence="1">
        <name>Zn(2+)</name>
        <dbReference type="ChEBI" id="CHEBI:29105"/>
    </cofactor>
</comment>
<dbReference type="EMBL" id="BNAL01000018">
    <property type="protein sequence ID" value="GHG03923.1"/>
    <property type="molecule type" value="Genomic_DNA"/>
</dbReference>
<feature type="domain" description="Peptidase M20 dimerisation" evidence="5">
    <location>
        <begin position="170"/>
        <end position="264"/>
    </location>
</feature>
<evidence type="ECO:0000256" key="2">
    <source>
        <dbReference type="ARBA" id="ARBA00022723"/>
    </source>
</evidence>
<proteinExistence type="predicted"/>
<dbReference type="PANTHER" id="PTHR43808:SF17">
    <property type="entry name" value="PEPTIDASE M20"/>
    <property type="match status" value="1"/>
</dbReference>
<accession>A0ABQ3K6E8</accession>
<organism evidence="6 7">
    <name type="scientific">Deinococcus piscis</name>
    <dbReference type="NCBI Taxonomy" id="394230"/>
    <lineage>
        <taxon>Bacteria</taxon>
        <taxon>Thermotogati</taxon>
        <taxon>Deinococcota</taxon>
        <taxon>Deinococci</taxon>
        <taxon>Deinococcales</taxon>
        <taxon>Deinococcaceae</taxon>
        <taxon>Deinococcus</taxon>
    </lineage>
</organism>
<evidence type="ECO:0000313" key="6">
    <source>
        <dbReference type="EMBL" id="GHG03923.1"/>
    </source>
</evidence>
<keyword evidence="4" id="KW-0862">Zinc</keyword>
<dbReference type="SUPFAM" id="SSF55031">
    <property type="entry name" value="Bacterial exopeptidase dimerisation domain"/>
    <property type="match status" value="1"/>
</dbReference>
<reference evidence="7" key="1">
    <citation type="journal article" date="2019" name="Int. J. Syst. Evol. Microbiol.">
        <title>The Global Catalogue of Microorganisms (GCM) 10K type strain sequencing project: providing services to taxonomists for standard genome sequencing and annotation.</title>
        <authorList>
            <consortium name="The Broad Institute Genomics Platform"/>
            <consortium name="The Broad Institute Genome Sequencing Center for Infectious Disease"/>
            <person name="Wu L."/>
            <person name="Ma J."/>
        </authorList>
    </citation>
    <scope>NUCLEOTIDE SEQUENCE [LARGE SCALE GENOMIC DNA]</scope>
    <source>
        <strain evidence="7">CGMCC 1.18439</strain>
    </source>
</reference>
<protein>
    <submittedName>
        <fullName evidence="6">Acetylornithine deacetylase</fullName>
    </submittedName>
</protein>